<dbReference type="GO" id="GO:0050661">
    <property type="term" value="F:NADP binding"/>
    <property type="evidence" value="ECO:0007669"/>
    <property type="project" value="InterPro"/>
</dbReference>
<keyword evidence="4 8" id="KW-0521">NADP</keyword>
<dbReference type="InterPro" id="IPR046346">
    <property type="entry name" value="Aminoacid_DH-like_N_sf"/>
</dbReference>
<dbReference type="InterPro" id="IPR041121">
    <property type="entry name" value="SDH_C"/>
</dbReference>
<feature type="binding site" evidence="8">
    <location>
        <position position="61"/>
    </location>
    <ligand>
        <name>shikimate</name>
        <dbReference type="ChEBI" id="CHEBI:36208"/>
    </ligand>
</feature>
<evidence type="ECO:0000256" key="5">
    <source>
        <dbReference type="ARBA" id="ARBA00023002"/>
    </source>
</evidence>
<comment type="caution">
    <text evidence="12">The sequence shown here is derived from an EMBL/GenBank/DDBJ whole genome shotgun (WGS) entry which is preliminary data.</text>
</comment>
<comment type="catalytic activity">
    <reaction evidence="7 8">
        <text>shikimate + NADP(+) = 3-dehydroshikimate + NADPH + H(+)</text>
        <dbReference type="Rhea" id="RHEA:17737"/>
        <dbReference type="ChEBI" id="CHEBI:15378"/>
        <dbReference type="ChEBI" id="CHEBI:16630"/>
        <dbReference type="ChEBI" id="CHEBI:36208"/>
        <dbReference type="ChEBI" id="CHEBI:57783"/>
        <dbReference type="ChEBI" id="CHEBI:58349"/>
        <dbReference type="EC" id="1.1.1.25"/>
    </reaction>
</comment>
<feature type="binding site" evidence="8">
    <location>
        <position position="86"/>
    </location>
    <ligand>
        <name>shikimate</name>
        <dbReference type="ChEBI" id="CHEBI:36208"/>
    </ligand>
</feature>
<evidence type="ECO:0000259" key="10">
    <source>
        <dbReference type="Pfam" id="PF08501"/>
    </source>
</evidence>
<sequence>MDKYAVIGNPIAHSKSPEIHAAFARQTGEAVSYERLLGDKQNFAGDVRRFMAEGGQGLNVTVPFKEEAWRLADELSDRAHTAGAVNTLIRLDNNLLRGDNTDGVGLVRDLTVNQGFRMADKRILMLGAGGAVRGVMRPLLEQKPKRIIIANRTASKAYALASVLNNYGQVAGCGLEELQGMQFDLIINGTAAGLDGEVPNIPDDVLAKGGWCYDMLYSNQATPFQIWGKAHQAARSLDGLGMLVEQAAESFRLWRSILPETPPVITMLRG</sequence>
<dbReference type="SUPFAM" id="SSF53223">
    <property type="entry name" value="Aminoacid dehydrogenase-like, N-terminal domain"/>
    <property type="match status" value="1"/>
</dbReference>
<dbReference type="InterPro" id="IPR013708">
    <property type="entry name" value="Shikimate_DH-bd_N"/>
</dbReference>
<evidence type="ECO:0000313" key="12">
    <source>
        <dbReference type="EMBL" id="ODB96199.1"/>
    </source>
</evidence>
<organism evidence="12 13">
    <name type="scientific">Candidatus Thiodiazotropha endoloripes</name>
    <dbReference type="NCBI Taxonomy" id="1818881"/>
    <lineage>
        <taxon>Bacteria</taxon>
        <taxon>Pseudomonadati</taxon>
        <taxon>Pseudomonadota</taxon>
        <taxon>Gammaproteobacteria</taxon>
        <taxon>Chromatiales</taxon>
        <taxon>Sedimenticolaceae</taxon>
        <taxon>Candidatus Thiodiazotropha</taxon>
    </lineage>
</organism>
<feature type="binding site" evidence="8">
    <location>
        <position position="217"/>
    </location>
    <ligand>
        <name>shikimate</name>
        <dbReference type="ChEBI" id="CHEBI:36208"/>
    </ligand>
</feature>
<dbReference type="GO" id="GO:0009073">
    <property type="term" value="P:aromatic amino acid family biosynthetic process"/>
    <property type="evidence" value="ECO:0007669"/>
    <property type="project" value="UniProtKB-KW"/>
</dbReference>
<dbReference type="HAMAP" id="MF_00222">
    <property type="entry name" value="Shikimate_DH_AroE"/>
    <property type="match status" value="1"/>
</dbReference>
<name>A0A1E2UND1_9GAMM</name>
<dbReference type="InterPro" id="IPR022893">
    <property type="entry name" value="Shikimate_DH_fam"/>
</dbReference>
<keyword evidence="6 8" id="KW-0057">Aromatic amino acid biosynthesis</keyword>
<dbReference type="Pfam" id="PF18317">
    <property type="entry name" value="SDH_C"/>
    <property type="match status" value="1"/>
</dbReference>
<comment type="pathway">
    <text evidence="1 8">Metabolic intermediate biosynthesis; chorismate biosynthesis; chorismate from D-erythrose 4-phosphate and phosphoenolpyruvate: step 4/7.</text>
</comment>
<comment type="similarity">
    <text evidence="8">Belongs to the shikimate dehydrogenase family.</text>
</comment>
<dbReference type="PANTHER" id="PTHR21089:SF1">
    <property type="entry name" value="BIFUNCTIONAL 3-DEHYDROQUINATE DEHYDRATASE_SHIKIMATE DEHYDROGENASE, CHLOROPLASTIC"/>
    <property type="match status" value="1"/>
</dbReference>
<feature type="binding site" evidence="8">
    <location>
        <begin position="151"/>
        <end position="156"/>
    </location>
    <ligand>
        <name>NADP(+)</name>
        <dbReference type="ChEBI" id="CHEBI:58349"/>
    </ligand>
</feature>
<dbReference type="RefSeq" id="WP_069003039.1">
    <property type="nucleotide sequence ID" value="NZ_LVJW01000006.1"/>
</dbReference>
<dbReference type="Pfam" id="PF08501">
    <property type="entry name" value="Shikimate_dh_N"/>
    <property type="match status" value="1"/>
</dbReference>
<feature type="binding site" evidence="8">
    <location>
        <begin position="127"/>
        <end position="131"/>
    </location>
    <ligand>
        <name>NADP(+)</name>
        <dbReference type="ChEBI" id="CHEBI:58349"/>
    </ligand>
</feature>
<feature type="domain" description="SDH C-terminal" evidence="11">
    <location>
        <begin position="239"/>
        <end position="261"/>
    </location>
</feature>
<dbReference type="UniPathway" id="UPA00053">
    <property type="reaction ID" value="UER00087"/>
</dbReference>
<dbReference type="FunFam" id="3.40.50.10860:FF:000006">
    <property type="entry name" value="Shikimate dehydrogenase (NADP(+))"/>
    <property type="match status" value="1"/>
</dbReference>
<dbReference type="Pfam" id="PF01488">
    <property type="entry name" value="Shikimate_DH"/>
    <property type="match status" value="1"/>
</dbReference>
<dbReference type="PANTHER" id="PTHR21089">
    <property type="entry name" value="SHIKIMATE DEHYDROGENASE"/>
    <property type="match status" value="1"/>
</dbReference>
<evidence type="ECO:0000259" key="11">
    <source>
        <dbReference type="Pfam" id="PF18317"/>
    </source>
</evidence>
<feature type="binding site" evidence="8">
    <location>
        <position position="102"/>
    </location>
    <ligand>
        <name>shikimate</name>
        <dbReference type="ChEBI" id="CHEBI:36208"/>
    </ligand>
</feature>
<evidence type="ECO:0000256" key="8">
    <source>
        <dbReference type="HAMAP-Rule" id="MF_00222"/>
    </source>
</evidence>
<gene>
    <name evidence="8" type="primary">aroE</name>
    <name evidence="12" type="ORF">A3196_05115</name>
</gene>
<dbReference type="InterPro" id="IPR006151">
    <property type="entry name" value="Shikm_DH/Glu-tRNA_Rdtase"/>
</dbReference>
<evidence type="ECO:0000256" key="6">
    <source>
        <dbReference type="ARBA" id="ARBA00023141"/>
    </source>
</evidence>
<feature type="active site" description="Proton acceptor" evidence="8">
    <location>
        <position position="65"/>
    </location>
</feature>
<dbReference type="InterPro" id="IPR036291">
    <property type="entry name" value="NAD(P)-bd_dom_sf"/>
</dbReference>
<keyword evidence="13" id="KW-1185">Reference proteome</keyword>
<evidence type="ECO:0000256" key="7">
    <source>
        <dbReference type="ARBA" id="ARBA00049442"/>
    </source>
</evidence>
<feature type="binding site" evidence="8">
    <location>
        <position position="239"/>
    </location>
    <ligand>
        <name>NADP(+)</name>
        <dbReference type="ChEBI" id="CHEBI:58349"/>
    </ligand>
</feature>
<dbReference type="AlphaFoldDB" id="A0A1E2UND1"/>
<dbReference type="FunFam" id="3.40.50.720:FF:000104">
    <property type="entry name" value="Shikimate dehydrogenase (NADP(+))"/>
    <property type="match status" value="1"/>
</dbReference>
<proteinExistence type="inferred from homology"/>
<feature type="domain" description="Quinate/shikimate 5-dehydrogenase/glutamyl-tRNA reductase" evidence="9">
    <location>
        <begin position="117"/>
        <end position="192"/>
    </location>
</feature>
<dbReference type="GO" id="GO:0008652">
    <property type="term" value="P:amino acid biosynthetic process"/>
    <property type="evidence" value="ECO:0007669"/>
    <property type="project" value="UniProtKB-KW"/>
</dbReference>
<evidence type="ECO:0000256" key="1">
    <source>
        <dbReference type="ARBA" id="ARBA00004871"/>
    </source>
</evidence>
<evidence type="ECO:0000256" key="4">
    <source>
        <dbReference type="ARBA" id="ARBA00022857"/>
    </source>
</evidence>
<feature type="domain" description="Shikimate dehydrogenase substrate binding N-terminal" evidence="10">
    <location>
        <begin position="6"/>
        <end position="88"/>
    </location>
</feature>
<dbReference type="Proteomes" id="UP000094849">
    <property type="component" value="Unassembled WGS sequence"/>
</dbReference>
<dbReference type="STRING" id="1818881.A3196_05115"/>
<dbReference type="GO" id="GO:0019632">
    <property type="term" value="P:shikimate metabolic process"/>
    <property type="evidence" value="ECO:0007669"/>
    <property type="project" value="InterPro"/>
</dbReference>
<keyword evidence="5 8" id="KW-0560">Oxidoreductase</keyword>
<dbReference type="OrthoDB" id="9776868at2"/>
<feature type="binding site" evidence="8">
    <location>
        <position position="246"/>
    </location>
    <ligand>
        <name>shikimate</name>
        <dbReference type="ChEBI" id="CHEBI:36208"/>
    </ligand>
</feature>
<dbReference type="SUPFAM" id="SSF51735">
    <property type="entry name" value="NAD(P)-binding Rossmann-fold domains"/>
    <property type="match status" value="1"/>
</dbReference>
<evidence type="ECO:0000256" key="3">
    <source>
        <dbReference type="ARBA" id="ARBA00022605"/>
    </source>
</evidence>
<dbReference type="Gene3D" id="3.40.50.10860">
    <property type="entry name" value="Leucine Dehydrogenase, chain A, domain 1"/>
    <property type="match status" value="1"/>
</dbReference>
<dbReference type="GO" id="GO:0004764">
    <property type="term" value="F:shikimate 3-dehydrogenase (NADP+) activity"/>
    <property type="evidence" value="ECO:0007669"/>
    <property type="project" value="UniProtKB-UniRule"/>
</dbReference>
<dbReference type="Gene3D" id="3.40.50.720">
    <property type="entry name" value="NAD(P)-binding Rossmann-like Domain"/>
    <property type="match status" value="1"/>
</dbReference>
<evidence type="ECO:0000256" key="2">
    <source>
        <dbReference type="ARBA" id="ARBA00012962"/>
    </source>
</evidence>
<dbReference type="NCBIfam" id="NF001310">
    <property type="entry name" value="PRK00258.1-2"/>
    <property type="match status" value="1"/>
</dbReference>
<evidence type="ECO:0000313" key="13">
    <source>
        <dbReference type="Proteomes" id="UP000094849"/>
    </source>
</evidence>
<comment type="function">
    <text evidence="8">Involved in the biosynthesis of the chorismate, which leads to the biosynthesis of aromatic amino acids. Catalyzes the reversible NADPH linked reduction of 3-dehydroshikimate (DHSA) to yield shikimate (SA).</text>
</comment>
<dbReference type="CDD" id="cd01065">
    <property type="entry name" value="NAD_bind_Shikimate_DH"/>
    <property type="match status" value="1"/>
</dbReference>
<dbReference type="EMBL" id="LVJZ01000003">
    <property type="protein sequence ID" value="ODB96199.1"/>
    <property type="molecule type" value="Genomic_DNA"/>
</dbReference>
<evidence type="ECO:0000259" key="9">
    <source>
        <dbReference type="Pfam" id="PF01488"/>
    </source>
</evidence>
<reference evidence="12 13" key="1">
    <citation type="submission" date="2016-03" db="EMBL/GenBank/DDBJ databases">
        <title>Chemosynthetic sulphur-oxidizing symbionts of marine invertebrate animals are capable of nitrogen fixation.</title>
        <authorList>
            <person name="Petersen J.M."/>
            <person name="Kemper A."/>
            <person name="Gruber-Vodicka H."/>
            <person name="Cardini U."/>
            <person name="Geest Mvander."/>
            <person name="Kleiner M."/>
            <person name="Bulgheresi S."/>
            <person name="Fussmann M."/>
            <person name="Herbold C."/>
            <person name="Seah B.K.B."/>
            <person name="Antony C.Paul."/>
            <person name="Liu D."/>
            <person name="Belitz A."/>
            <person name="Weber M."/>
        </authorList>
    </citation>
    <scope>NUCLEOTIDE SEQUENCE [LARGE SCALE GENOMIC DNA]</scope>
    <source>
        <strain evidence="12">G_D</strain>
    </source>
</reference>
<protein>
    <recommendedName>
        <fullName evidence="2 8">Shikimate dehydrogenase (NADP(+))</fullName>
        <shortName evidence="8">SDH</shortName>
        <ecNumber evidence="2 8">1.1.1.25</ecNumber>
    </recommendedName>
</protein>
<dbReference type="InterPro" id="IPR011342">
    <property type="entry name" value="Shikimate_DH"/>
</dbReference>
<comment type="subunit">
    <text evidence="8">Homodimer.</text>
</comment>
<dbReference type="EC" id="1.1.1.25" evidence="2 8"/>
<feature type="binding site" evidence="8">
    <location>
        <position position="77"/>
    </location>
    <ligand>
        <name>NADP(+)</name>
        <dbReference type="ChEBI" id="CHEBI:58349"/>
    </ligand>
</feature>
<feature type="binding site" evidence="8">
    <location>
        <begin position="14"/>
        <end position="16"/>
    </location>
    <ligand>
        <name>shikimate</name>
        <dbReference type="ChEBI" id="CHEBI:36208"/>
    </ligand>
</feature>
<dbReference type="GO" id="GO:0009423">
    <property type="term" value="P:chorismate biosynthetic process"/>
    <property type="evidence" value="ECO:0007669"/>
    <property type="project" value="UniProtKB-UniRule"/>
</dbReference>
<dbReference type="GO" id="GO:0005829">
    <property type="term" value="C:cytosol"/>
    <property type="evidence" value="ECO:0007669"/>
    <property type="project" value="TreeGrafter"/>
</dbReference>
<dbReference type="NCBIfam" id="TIGR00507">
    <property type="entry name" value="aroE"/>
    <property type="match status" value="1"/>
</dbReference>
<accession>A0A1E2UND1</accession>
<feature type="binding site" evidence="8">
    <location>
        <position position="215"/>
    </location>
    <ligand>
        <name>NADP(+)</name>
        <dbReference type="ChEBI" id="CHEBI:58349"/>
    </ligand>
</feature>
<keyword evidence="3 8" id="KW-0028">Amino-acid biosynthesis</keyword>